<organism evidence="4 5">
    <name type="scientific">Bacillus cereus</name>
    <dbReference type="NCBI Taxonomy" id="1396"/>
    <lineage>
        <taxon>Bacteria</taxon>
        <taxon>Bacillati</taxon>
        <taxon>Bacillota</taxon>
        <taxon>Bacilli</taxon>
        <taxon>Bacillales</taxon>
        <taxon>Bacillaceae</taxon>
        <taxon>Bacillus</taxon>
        <taxon>Bacillus cereus group</taxon>
    </lineage>
</organism>
<keyword evidence="1" id="KW-0175">Coiled coil</keyword>
<dbReference type="PANTHER" id="PTHR22674:SF6">
    <property type="entry name" value="NTPASE KAP FAMILY P-LOOP DOMAIN-CONTAINING PROTEIN 1"/>
    <property type="match status" value="1"/>
</dbReference>
<gene>
    <name evidence="4" type="ORF">CN958_13620</name>
</gene>
<feature type="transmembrane region" description="Helical" evidence="2">
    <location>
        <begin position="101"/>
        <end position="124"/>
    </location>
</feature>
<evidence type="ECO:0000313" key="4">
    <source>
        <dbReference type="EMBL" id="PGM93425.1"/>
    </source>
</evidence>
<dbReference type="AlphaFoldDB" id="A0A2B9DXX4"/>
<sequence length="856" mass="100246">MRNVSFKDISTKGLKVIKSFGIETIILSIIVTISLITLHYFAKIQSPSALVWNRIIDFDWTGIWACILYLSGVLIILLGIKFKGFFYGIKDKIHYFTYVTIIDKALASLFVGLIIFKAITVFGVEKLSFIVEYYVLLVLIFVFIVSRINKIISNVARETIPQHFAVDNPATEDLLNRKNTVTSLSNAIKSVNVKGSFVIGMYGEWGEGKTTILDMIEKDLSKGKDYIHVIRFEPWYFKSIDSIIKNYFDLICESLGKKMMTLDLMMLISDYRDLLLDSIEGFKINKVISMVIPDFTSRQNVNAVKNKIEDKLKKLDQKVVIFIDDLDRMEREEILLIFKMVKLFSDFDNFIYILSFDKKRIERILYREMKSDKDYLDKIIQVGFTLPKVSHGTYETILIGYLNNFIKERALTIDREVKDKIESNLQSISILFDDVRKIKRFYNLLNIKFAMLKPNVNFYDFLIITLIEFSFPVQYREILRNKNKFVYYFSNLASQISNENINESRKEYYNGFFSKVANEEKREILKITMSSIFTSVKNYKNGYTNLVSTGANYDSVPRKSIEDDQFFDFYFTFEKTEYMILNDKIEELLLGLSKDRDKNNFKFVGLFNGMNLAEQVQFFKNINGYLKDMDSNSYSTLVKIIYSNSPMYNNTDSSFMDFSVFSHATATIAKIIDLVNTEELKKNLLEEVLIECVDLEFVKRVLDSAERQAENTGYEHIVKDCKNLFKTKLKKKYIDLCANIFVDNQKKHGMWVLMQCIDNTEDVVEYYYKLLEMDARNIIKFLSIFQVGVNLYQGDKGWKEIRFNDKDFNKHFDKEKIKEYVGKYVGSKNTLTEEENQIIKLFNEFYNNNREVYATI</sequence>
<keyword evidence="2" id="KW-0472">Membrane</keyword>
<feature type="transmembrane region" description="Helical" evidence="2">
    <location>
        <begin position="62"/>
        <end position="80"/>
    </location>
</feature>
<dbReference type="InterPro" id="IPR052754">
    <property type="entry name" value="NTPase_KAP_P-loop"/>
</dbReference>
<dbReference type="Gene3D" id="3.40.50.300">
    <property type="entry name" value="P-loop containing nucleotide triphosphate hydrolases"/>
    <property type="match status" value="1"/>
</dbReference>
<evidence type="ECO:0000256" key="2">
    <source>
        <dbReference type="SAM" id="Phobius"/>
    </source>
</evidence>
<feature type="domain" description="KAP NTPase" evidence="3">
    <location>
        <begin position="178"/>
        <end position="447"/>
    </location>
</feature>
<accession>A0A2B9DXX4</accession>
<evidence type="ECO:0000256" key="1">
    <source>
        <dbReference type="SAM" id="Coils"/>
    </source>
</evidence>
<dbReference type="Proteomes" id="UP000222054">
    <property type="component" value="Unassembled WGS sequence"/>
</dbReference>
<reference evidence="4 5" key="1">
    <citation type="submission" date="2017-09" db="EMBL/GenBank/DDBJ databases">
        <title>Large-scale bioinformatics analysis of Bacillus genomes uncovers conserved roles of natural products in bacterial physiology.</title>
        <authorList>
            <consortium name="Agbiome Team Llc"/>
            <person name="Bleich R.M."/>
            <person name="Grubbs K.J."/>
            <person name="Santa Maria K.C."/>
            <person name="Allen S.E."/>
            <person name="Farag S."/>
            <person name="Shank E.A."/>
            <person name="Bowers A."/>
        </authorList>
    </citation>
    <scope>NUCLEOTIDE SEQUENCE [LARGE SCALE GENOMIC DNA]</scope>
    <source>
        <strain evidence="4 5">AFS053130</strain>
    </source>
</reference>
<protein>
    <recommendedName>
        <fullName evidence="3">KAP NTPase domain-containing protein</fullName>
    </recommendedName>
</protein>
<dbReference type="SUPFAM" id="SSF52540">
    <property type="entry name" value="P-loop containing nucleoside triphosphate hydrolases"/>
    <property type="match status" value="1"/>
</dbReference>
<evidence type="ECO:0000259" key="3">
    <source>
        <dbReference type="Pfam" id="PF07693"/>
    </source>
</evidence>
<dbReference type="EMBL" id="NUHO01000049">
    <property type="protein sequence ID" value="PGM93425.1"/>
    <property type="molecule type" value="Genomic_DNA"/>
</dbReference>
<dbReference type="InterPro" id="IPR011646">
    <property type="entry name" value="KAP_P-loop"/>
</dbReference>
<keyword evidence="2" id="KW-1133">Transmembrane helix</keyword>
<dbReference type="RefSeq" id="WP_098777236.1">
    <property type="nucleotide sequence ID" value="NZ_NUHO01000049.1"/>
</dbReference>
<keyword evidence="2" id="KW-0812">Transmembrane</keyword>
<comment type="caution">
    <text evidence="4">The sequence shown here is derived from an EMBL/GenBank/DDBJ whole genome shotgun (WGS) entry which is preliminary data.</text>
</comment>
<feature type="transmembrane region" description="Helical" evidence="2">
    <location>
        <begin position="20"/>
        <end position="42"/>
    </location>
</feature>
<dbReference type="Pfam" id="PF07693">
    <property type="entry name" value="KAP_NTPase"/>
    <property type="match status" value="1"/>
</dbReference>
<evidence type="ECO:0000313" key="5">
    <source>
        <dbReference type="Proteomes" id="UP000222054"/>
    </source>
</evidence>
<proteinExistence type="predicted"/>
<name>A0A2B9DXX4_BACCE</name>
<dbReference type="PANTHER" id="PTHR22674">
    <property type="entry name" value="NTPASE, KAP FAMILY P-LOOP DOMAIN-CONTAINING 1"/>
    <property type="match status" value="1"/>
</dbReference>
<dbReference type="InterPro" id="IPR027417">
    <property type="entry name" value="P-loop_NTPase"/>
</dbReference>
<feature type="transmembrane region" description="Helical" evidence="2">
    <location>
        <begin position="130"/>
        <end position="148"/>
    </location>
</feature>
<feature type="coiled-coil region" evidence="1">
    <location>
        <begin position="298"/>
        <end position="332"/>
    </location>
</feature>